<dbReference type="AlphaFoldDB" id="A0A858SZ15"/>
<dbReference type="EC" id="1.5.1.3" evidence="3 8"/>
<dbReference type="PANTHER" id="PTHR48069">
    <property type="entry name" value="DIHYDROFOLATE REDUCTASE"/>
    <property type="match status" value="1"/>
</dbReference>
<evidence type="ECO:0000256" key="9">
    <source>
        <dbReference type="RuleBase" id="RU004474"/>
    </source>
</evidence>
<evidence type="ECO:0000256" key="1">
    <source>
        <dbReference type="ARBA" id="ARBA00004903"/>
    </source>
</evidence>
<comment type="similarity">
    <text evidence="2 8 9">Belongs to the dihydrofolate reductase family.</text>
</comment>
<dbReference type="RefSeq" id="WP_169641315.1">
    <property type="nucleotide sequence ID" value="NZ_CP048788.1"/>
</dbReference>
<keyword evidence="12" id="KW-1185">Reference proteome</keyword>
<dbReference type="PANTHER" id="PTHR48069:SF3">
    <property type="entry name" value="DIHYDROFOLATE REDUCTASE"/>
    <property type="match status" value="1"/>
</dbReference>
<dbReference type="PROSITE" id="PS51330">
    <property type="entry name" value="DHFR_2"/>
    <property type="match status" value="1"/>
</dbReference>
<dbReference type="Proteomes" id="UP000503308">
    <property type="component" value="Chromosome"/>
</dbReference>
<evidence type="ECO:0000256" key="5">
    <source>
        <dbReference type="ARBA" id="ARBA00022857"/>
    </source>
</evidence>
<dbReference type="UniPathway" id="UPA00077">
    <property type="reaction ID" value="UER00158"/>
</dbReference>
<proteinExistence type="inferred from homology"/>
<evidence type="ECO:0000256" key="4">
    <source>
        <dbReference type="ARBA" id="ARBA00022563"/>
    </source>
</evidence>
<evidence type="ECO:0000256" key="2">
    <source>
        <dbReference type="ARBA" id="ARBA00009539"/>
    </source>
</evidence>
<dbReference type="PRINTS" id="PR00070">
    <property type="entry name" value="DHFR"/>
</dbReference>
<dbReference type="SUPFAM" id="SSF53597">
    <property type="entry name" value="Dihydrofolate reductase-like"/>
    <property type="match status" value="1"/>
</dbReference>
<evidence type="ECO:0000256" key="7">
    <source>
        <dbReference type="ARBA" id="ARBA00025067"/>
    </source>
</evidence>
<dbReference type="InterPro" id="IPR012259">
    <property type="entry name" value="DHFR"/>
</dbReference>
<dbReference type="EMBL" id="CP048788">
    <property type="protein sequence ID" value="QJF52096.1"/>
    <property type="molecule type" value="Genomic_DNA"/>
</dbReference>
<dbReference type="GO" id="GO:0046655">
    <property type="term" value="P:folic acid metabolic process"/>
    <property type="evidence" value="ECO:0007669"/>
    <property type="project" value="TreeGrafter"/>
</dbReference>
<dbReference type="GO" id="GO:0046452">
    <property type="term" value="P:dihydrofolate metabolic process"/>
    <property type="evidence" value="ECO:0007669"/>
    <property type="project" value="TreeGrafter"/>
</dbReference>
<comment type="pathway">
    <text evidence="1 8">Cofactor biosynthesis; tetrahydrofolate biosynthesis; 5,6,7,8-tetrahydrofolate from 7,8-dihydrofolate: step 1/1.</text>
</comment>
<dbReference type="CDD" id="cd00209">
    <property type="entry name" value="DHFR"/>
    <property type="match status" value="1"/>
</dbReference>
<dbReference type="PROSITE" id="PS00075">
    <property type="entry name" value="DHFR_1"/>
    <property type="match status" value="1"/>
</dbReference>
<reference evidence="11 12" key="1">
    <citation type="submission" date="2020-02" db="EMBL/GenBank/DDBJ databases">
        <title>Genome sequence of Roseobacter ponti.</title>
        <authorList>
            <person name="Hollensteiner J."/>
            <person name="Schneider D."/>
            <person name="Poehlein A."/>
            <person name="Daniel R."/>
        </authorList>
    </citation>
    <scope>NUCLEOTIDE SEQUENCE [LARGE SCALE GENOMIC DNA]</scope>
    <source>
        <strain evidence="11 12">DSM 106830</strain>
    </source>
</reference>
<feature type="domain" description="DHFR" evidence="10">
    <location>
        <begin position="1"/>
        <end position="166"/>
    </location>
</feature>
<evidence type="ECO:0000259" key="10">
    <source>
        <dbReference type="PROSITE" id="PS51330"/>
    </source>
</evidence>
<dbReference type="InterPro" id="IPR001796">
    <property type="entry name" value="DHFR_dom"/>
</dbReference>
<dbReference type="InterPro" id="IPR024072">
    <property type="entry name" value="DHFR-like_dom_sf"/>
</dbReference>
<comment type="catalytic activity">
    <reaction evidence="8">
        <text>(6S)-5,6,7,8-tetrahydrofolate + NADP(+) = 7,8-dihydrofolate + NADPH + H(+)</text>
        <dbReference type="Rhea" id="RHEA:15009"/>
        <dbReference type="ChEBI" id="CHEBI:15378"/>
        <dbReference type="ChEBI" id="CHEBI:57451"/>
        <dbReference type="ChEBI" id="CHEBI:57453"/>
        <dbReference type="ChEBI" id="CHEBI:57783"/>
        <dbReference type="ChEBI" id="CHEBI:58349"/>
        <dbReference type="EC" id="1.5.1.3"/>
    </reaction>
</comment>
<keyword evidence="6 8" id="KW-0560">Oxidoreductase</keyword>
<evidence type="ECO:0000313" key="12">
    <source>
        <dbReference type="Proteomes" id="UP000503308"/>
    </source>
</evidence>
<sequence>MLTLVVARARNGAIGKDNEIPWNVPEDLRLFQRETLGGALIMGRRTWQSLPVRPLPRRLNCVISRDNSLADMVRQDLRTAIQDCYDAGYTRIYGVGGEAVYAGLMPLADRMVITEVDTAIGEADAFFPAFDASDWTELRRFDLRTDSPACQVRELVRAASGADRGF</sequence>
<gene>
    <name evidence="11" type="ORF">G3256_13430</name>
</gene>
<evidence type="ECO:0000313" key="11">
    <source>
        <dbReference type="EMBL" id="QJF52096.1"/>
    </source>
</evidence>
<protein>
    <recommendedName>
        <fullName evidence="3 8">Dihydrofolate reductase</fullName>
        <ecNumber evidence="3 8">1.5.1.3</ecNumber>
    </recommendedName>
</protein>
<dbReference type="GO" id="GO:0006730">
    <property type="term" value="P:one-carbon metabolic process"/>
    <property type="evidence" value="ECO:0007669"/>
    <property type="project" value="UniProtKB-KW"/>
</dbReference>
<name>A0A858SZ15_9RHOB</name>
<dbReference type="Gene3D" id="3.40.430.10">
    <property type="entry name" value="Dihydrofolate Reductase, subunit A"/>
    <property type="match status" value="1"/>
</dbReference>
<dbReference type="GO" id="GO:0004146">
    <property type="term" value="F:dihydrofolate reductase activity"/>
    <property type="evidence" value="ECO:0007669"/>
    <property type="project" value="UniProtKB-EC"/>
</dbReference>
<dbReference type="GO" id="GO:0050661">
    <property type="term" value="F:NADP binding"/>
    <property type="evidence" value="ECO:0007669"/>
    <property type="project" value="InterPro"/>
</dbReference>
<dbReference type="GO" id="GO:0046654">
    <property type="term" value="P:tetrahydrofolate biosynthetic process"/>
    <property type="evidence" value="ECO:0007669"/>
    <property type="project" value="UniProtKB-UniPathway"/>
</dbReference>
<evidence type="ECO:0000256" key="6">
    <source>
        <dbReference type="ARBA" id="ARBA00023002"/>
    </source>
</evidence>
<keyword evidence="4 8" id="KW-0554">One-carbon metabolism</keyword>
<dbReference type="InterPro" id="IPR017925">
    <property type="entry name" value="DHFR_CS"/>
</dbReference>
<evidence type="ECO:0000256" key="8">
    <source>
        <dbReference type="PIRNR" id="PIRNR000194"/>
    </source>
</evidence>
<keyword evidence="5 8" id="KW-0521">NADP</keyword>
<accession>A0A858SZ15</accession>
<organism evidence="11 12">
    <name type="scientific">Roseobacter ponti</name>
    <dbReference type="NCBI Taxonomy" id="1891787"/>
    <lineage>
        <taxon>Bacteria</taxon>
        <taxon>Pseudomonadati</taxon>
        <taxon>Pseudomonadota</taxon>
        <taxon>Alphaproteobacteria</taxon>
        <taxon>Rhodobacterales</taxon>
        <taxon>Roseobacteraceae</taxon>
        <taxon>Roseobacter</taxon>
    </lineage>
</organism>
<dbReference type="Pfam" id="PF00186">
    <property type="entry name" value="DHFR_1"/>
    <property type="match status" value="1"/>
</dbReference>
<comment type="function">
    <text evidence="7 8">Key enzyme in folate metabolism. Catalyzes an essential reaction for de novo glycine and purine synthesis, and for DNA precursor synthesis.</text>
</comment>
<evidence type="ECO:0000256" key="3">
    <source>
        <dbReference type="ARBA" id="ARBA00012856"/>
    </source>
</evidence>
<dbReference type="PIRSF" id="PIRSF000194">
    <property type="entry name" value="DHFR"/>
    <property type="match status" value="1"/>
</dbReference>
<dbReference type="KEGG" id="rpon:G3256_13430"/>